<evidence type="ECO:0000256" key="1">
    <source>
        <dbReference type="SAM" id="Phobius"/>
    </source>
</evidence>
<feature type="transmembrane region" description="Helical" evidence="1">
    <location>
        <begin position="71"/>
        <end position="91"/>
    </location>
</feature>
<dbReference type="AlphaFoldDB" id="A0A8A3P2H7"/>
<dbReference type="SUPFAM" id="SSF53474">
    <property type="entry name" value="alpha/beta-Hydrolases"/>
    <property type="match status" value="1"/>
</dbReference>
<proteinExistence type="predicted"/>
<organism evidence="2 3">
    <name type="scientific">Monilinia vaccinii-corymbosi</name>
    <dbReference type="NCBI Taxonomy" id="61207"/>
    <lineage>
        <taxon>Eukaryota</taxon>
        <taxon>Fungi</taxon>
        <taxon>Dikarya</taxon>
        <taxon>Ascomycota</taxon>
        <taxon>Pezizomycotina</taxon>
        <taxon>Leotiomycetes</taxon>
        <taxon>Helotiales</taxon>
        <taxon>Sclerotiniaceae</taxon>
        <taxon>Monilinia</taxon>
    </lineage>
</organism>
<evidence type="ECO:0008006" key="4">
    <source>
        <dbReference type="Google" id="ProtNLM"/>
    </source>
</evidence>
<dbReference type="OrthoDB" id="202545at2759"/>
<dbReference type="InterPro" id="IPR029058">
    <property type="entry name" value="AB_hydrolase_fold"/>
</dbReference>
<keyword evidence="3" id="KW-1185">Reference proteome</keyword>
<sequence length="527" mass="59411">MAPIKYYPSQIGSKLVTPLPFTASPIKLLSEDLWSALRNLPYTPNIFLPLSPTTSGALCELYPSPKNLGSVVLHVVLFILQFSFLLSIPIWVLMPMWLVAIGCTMFWALNLSICLMLNGPRRVSTYESAPEYAQRKHEHAHEQWIFLNGVCVGRHWLKCAVNRLALTFGRPVLGIHNRTNGAVFDLLECLVQRSLNYASNDIRTAYRILKGKLYDADIHRIILVLHSQGAIEGSMIIDWLLAEIPQDLLQKLEVYTFGNAANHFNNPHLHLASQQNALAHPSLPATSLTRTITTLFTSSNRSVEVPTSRNGNGKSIPHIEHYAHTYDFVSRFGVLHYQHDYINDAFAPRFMGRLFEAEDSGHMFVQHYLDRMFPLSRSLRKRLAGAGMQNDGKGLVGGWDWERVDENSCFMRSVVQGMGRVKPDDRLGREGWEVSYVGESMDDDGGDDEEEEYREILQGRSGKIASAYANGAGKKREGLGGVTFKEEGITLTNGEGRSVTAFRHKKEFKVKNLSRLWLYRDGKSPMN</sequence>
<feature type="transmembrane region" description="Helical" evidence="1">
    <location>
        <begin position="97"/>
        <end position="117"/>
    </location>
</feature>
<dbReference type="EMBL" id="CP063406">
    <property type="protein sequence ID" value="QSZ31212.1"/>
    <property type="molecule type" value="Genomic_DNA"/>
</dbReference>
<protein>
    <recommendedName>
        <fullName evidence="4">DUF676 domain-containing protein</fullName>
    </recommendedName>
</protein>
<reference evidence="2" key="1">
    <citation type="submission" date="2020-10" db="EMBL/GenBank/DDBJ databases">
        <title>Genome Sequence of Monilinia vaccinii-corymbosi Sheds Light on Mummy Berry Disease Infection of Blueberry and Mating Type.</title>
        <authorList>
            <person name="Yow A.G."/>
            <person name="Zhang Y."/>
            <person name="Bansal K."/>
            <person name="Eacker S.M."/>
            <person name="Sullivan S."/>
            <person name="Liachko I."/>
            <person name="Cubeta M.A."/>
            <person name="Rollins J.A."/>
            <person name="Ashrafi H."/>
        </authorList>
    </citation>
    <scope>NUCLEOTIDE SEQUENCE</scope>
    <source>
        <strain evidence="2">RL-1</strain>
    </source>
</reference>
<keyword evidence="1" id="KW-0812">Transmembrane</keyword>
<keyword evidence="1" id="KW-0472">Membrane</keyword>
<evidence type="ECO:0000313" key="2">
    <source>
        <dbReference type="EMBL" id="QSZ31212.1"/>
    </source>
</evidence>
<keyword evidence="1" id="KW-1133">Transmembrane helix</keyword>
<accession>A0A8A3P2H7</accession>
<name>A0A8A3P2H7_9HELO</name>
<dbReference type="Proteomes" id="UP000672032">
    <property type="component" value="Chromosome 2"/>
</dbReference>
<gene>
    <name evidence="2" type="ORF">DSL72_000775</name>
</gene>
<evidence type="ECO:0000313" key="3">
    <source>
        <dbReference type="Proteomes" id="UP000672032"/>
    </source>
</evidence>
<dbReference type="PANTHER" id="PTHR42044:SF1">
    <property type="entry name" value="DUF676 DOMAIN-CONTAINING PROTEIN"/>
    <property type="match status" value="1"/>
</dbReference>
<dbReference type="PANTHER" id="PTHR42044">
    <property type="entry name" value="DUF676 DOMAIN-CONTAINING PROTEIN-RELATED"/>
    <property type="match status" value="1"/>
</dbReference>